<dbReference type="PRINTS" id="PR00422">
    <property type="entry name" value="TRANSFERRIN"/>
</dbReference>
<feature type="binding site" evidence="6">
    <location>
        <position position="152"/>
    </location>
    <ligand>
        <name>hydrogencarbonate</name>
        <dbReference type="ChEBI" id="CHEBI:17544"/>
        <label>1</label>
    </ligand>
</feature>
<evidence type="ECO:0000256" key="3">
    <source>
        <dbReference type="ARBA" id="ARBA00022525"/>
    </source>
</evidence>
<feature type="disulfide bond" evidence="8">
    <location>
        <begin position="187"/>
        <end position="202"/>
    </location>
</feature>
<evidence type="ECO:0000256" key="5">
    <source>
        <dbReference type="ARBA" id="ARBA00023157"/>
    </source>
</evidence>
<comment type="caution">
    <text evidence="10">The sequence shown here is derived from an EMBL/GenBank/DDBJ whole genome shotgun (WGS) entry which is preliminary data.</text>
</comment>
<feature type="disulfide bond" evidence="8">
    <location>
        <begin position="144"/>
        <end position="233"/>
    </location>
</feature>
<feature type="domain" description="Transferrin-like" evidence="9">
    <location>
        <begin position="377"/>
        <end position="770"/>
    </location>
</feature>
<keyword evidence="7" id="KW-0479">Metal-binding</keyword>
<proteinExistence type="predicted"/>
<dbReference type="GO" id="GO:0005769">
    <property type="term" value="C:early endosome"/>
    <property type="evidence" value="ECO:0007669"/>
    <property type="project" value="TreeGrafter"/>
</dbReference>
<accession>A0A0P7UH97</accession>
<keyword evidence="4" id="KW-0677">Repeat</keyword>
<comment type="subunit">
    <text evidence="2">Monomer.</text>
</comment>
<feature type="non-terminal residue" evidence="10">
    <location>
        <position position="783"/>
    </location>
</feature>
<dbReference type="SMART" id="SM00094">
    <property type="entry name" value="TR_FER"/>
    <property type="match status" value="2"/>
</dbReference>
<dbReference type="Pfam" id="PF00405">
    <property type="entry name" value="Transferrin"/>
    <property type="match status" value="3"/>
</dbReference>
<comment type="subcellular location">
    <subcellularLocation>
        <location evidence="1">Secreted</location>
    </subcellularLocation>
</comment>
<dbReference type="Proteomes" id="UP000034805">
    <property type="component" value="Unassembled WGS sequence"/>
</dbReference>
<evidence type="ECO:0000256" key="2">
    <source>
        <dbReference type="ARBA" id="ARBA00011245"/>
    </source>
</evidence>
<evidence type="ECO:0000313" key="11">
    <source>
        <dbReference type="Proteomes" id="UP000034805"/>
    </source>
</evidence>
<dbReference type="PANTHER" id="PTHR11485">
    <property type="entry name" value="TRANSFERRIN"/>
    <property type="match status" value="1"/>
</dbReference>
<dbReference type="PANTHER" id="PTHR11485:SF28">
    <property type="entry name" value="OVOTRANSFERRIN"/>
    <property type="match status" value="1"/>
</dbReference>
<dbReference type="InterPro" id="IPR001156">
    <property type="entry name" value="Transferrin-like_dom"/>
</dbReference>
<feature type="disulfide bond" evidence="8">
    <location>
        <begin position="569"/>
        <end position="771"/>
    </location>
</feature>
<dbReference type="SUPFAM" id="SSF53850">
    <property type="entry name" value="Periplasmic binding protein-like II"/>
    <property type="match status" value="2"/>
</dbReference>
<feature type="domain" description="Transferrin-like" evidence="9">
    <location>
        <begin position="5"/>
        <end position="367"/>
    </location>
</feature>
<feature type="disulfide bond" evidence="8">
    <location>
        <begin position="199"/>
        <end position="216"/>
    </location>
</feature>
<dbReference type="PROSITE" id="PS51408">
    <property type="entry name" value="TRANSFERRIN_LIKE_4"/>
    <property type="match status" value="2"/>
</dbReference>
<dbReference type="STRING" id="113540.ENSSFOP00015029762"/>
<dbReference type="GO" id="GO:0006826">
    <property type="term" value="P:iron ion transport"/>
    <property type="evidence" value="ECO:0007669"/>
    <property type="project" value="TreeGrafter"/>
</dbReference>
<dbReference type="InterPro" id="IPR016357">
    <property type="entry name" value="Transferrin"/>
</dbReference>
<feature type="disulfide bond" evidence="8">
    <location>
        <begin position="390"/>
        <end position="454"/>
    </location>
</feature>
<dbReference type="GO" id="GO:0046872">
    <property type="term" value="F:metal ion binding"/>
    <property type="evidence" value="ECO:0007669"/>
    <property type="project" value="UniProtKB-KW"/>
</dbReference>
<feature type="disulfide bond" evidence="8">
    <location>
        <begin position="592"/>
        <end position="607"/>
    </location>
</feature>
<dbReference type="EMBL" id="JARO02004087">
    <property type="protein sequence ID" value="KPP69183.1"/>
    <property type="molecule type" value="Genomic_DNA"/>
</dbReference>
<sequence length="783" mass="86945">MRKKTRWCTVSEAEQKKCADLAKALATVLPPGVLATFGRMSCVRAYSTADCISKIWVSVCPVPALFDRLLWSSRWVNACLSLYLQANRADAVTLDAGEVYTAAKQFDLTAVAKEIYRDGGCVFAVAVVRNGDLNIRSLKGHRSCHSGVRWTAGWNLPLGFLLSRNYLHWAEEQPLSQVVSEFFNASCAPGTRTMATSLCALCQGEKSYVPHRNSHCETSHNEPFFNSQGALRCLRTGKGDVAFVDHIALENIDEQEKGHYRLLCTNGSLAPLSDFGRCNLGQGPGGGVVTRFNYRRVIRKFLTTIQVAFGRQGRQRERFQLFESRPYGTGNLLFQDATHKLAILNDDSDMSQVLGLDYMALLKGLRHEGSTLEDSVIRWCCISAAEQHKCEQWALSVKSDPLRDEVDAVSLDATHAFIAGKCGLVPVATEYYGKTIDLHTLVEWVALQKGGEECLSWKNRTAEIASFKSDGEESELSFASGFVTKWTAYVLLHILVSFKENALCVSVSRVSAVFLPMFAVAVVRRSSKNLLFENLDGRRSCHGHMYSPAGWLLPARHIVGSQPNSSAPCDPTLVYSQVFWKGCLPGSKGGLCKVCVGGKVEPGSKRCVDNHNERYYGNMGALRCLVGDPSGKSYGDVAFLEQHTLEDNIHGLSSSGWAEGWLPEDFELLCGDGRRAPLSQWESCHLGAIPPSVIMTRPVLTSRVYNFLMKSQETLESHLDLEFQLFESQSYGESDLLFKDATRCLIYTSHLDYRTILGEEFHEAVEAVFNCTRAETLEFCHRD</sequence>
<dbReference type="FunFam" id="3.40.190.10:FF:000095">
    <property type="entry name" value="Lactotransferrin"/>
    <property type="match status" value="1"/>
</dbReference>
<feature type="disulfide bond" evidence="8">
    <location>
        <begin position="8"/>
        <end position="51"/>
    </location>
</feature>
<feature type="disulfide bond" evidence="8">
    <location>
        <begin position="670"/>
        <end position="684"/>
    </location>
</feature>
<dbReference type="GO" id="GO:0055037">
    <property type="term" value="C:recycling endosome"/>
    <property type="evidence" value="ECO:0007669"/>
    <property type="project" value="TreeGrafter"/>
</dbReference>
<feature type="binding site" evidence="7">
    <location>
        <position position="95"/>
    </location>
    <ligand>
        <name>Fe(3+)</name>
        <dbReference type="ChEBI" id="CHEBI:29034"/>
        <label>1</label>
    </ligand>
</feature>
<gene>
    <name evidence="10" type="ORF">Z043_112081</name>
</gene>
<feature type="binding site" evidence="6">
    <location>
        <position position="549"/>
    </location>
    <ligand>
        <name>hydrogencarbonate</name>
        <dbReference type="ChEBI" id="CHEBI:17544"/>
        <label>1</label>
    </ligand>
</feature>
<keyword evidence="3" id="KW-0964">Secreted</keyword>
<evidence type="ECO:0000256" key="1">
    <source>
        <dbReference type="ARBA" id="ARBA00004613"/>
    </source>
</evidence>
<evidence type="ECO:0000256" key="6">
    <source>
        <dbReference type="PIRSR" id="PIRSR002549-2"/>
    </source>
</evidence>
<dbReference type="AlphaFoldDB" id="A0A0P7UH97"/>
<feature type="binding site" evidence="6">
    <location>
        <position position="550"/>
    </location>
    <ligand>
        <name>hydrogencarbonate</name>
        <dbReference type="ChEBI" id="CHEBI:17544"/>
        <label>1</label>
    </ligand>
</feature>
<evidence type="ECO:0000256" key="4">
    <source>
        <dbReference type="ARBA" id="ARBA00022737"/>
    </source>
</evidence>
<evidence type="ECO:0000256" key="7">
    <source>
        <dbReference type="PIRSR" id="PIRSR002549-3"/>
    </source>
</evidence>
<feature type="disulfide bond" evidence="8">
    <location>
        <begin position="264"/>
        <end position="278"/>
    </location>
</feature>
<reference evidence="10 11" key="1">
    <citation type="submission" date="2015-08" db="EMBL/GenBank/DDBJ databases">
        <title>The genome of the Asian arowana (Scleropages formosus).</title>
        <authorList>
            <person name="Tan M.H."/>
            <person name="Gan H.M."/>
            <person name="Croft L.J."/>
            <person name="Austin C.M."/>
        </authorList>
    </citation>
    <scope>NUCLEOTIDE SEQUENCE [LARGE SCALE GENOMIC DNA]</scope>
    <source>
        <strain evidence="10">Aro1</strain>
    </source>
</reference>
<dbReference type="CDD" id="cd13529">
    <property type="entry name" value="PBP2_transferrin"/>
    <property type="match status" value="1"/>
</dbReference>
<keyword evidence="5 8" id="KW-1015">Disulfide bond</keyword>
<evidence type="ECO:0000259" key="9">
    <source>
        <dbReference type="PROSITE" id="PS51408"/>
    </source>
</evidence>
<feature type="disulfide bond" evidence="8">
    <location>
        <begin position="541"/>
        <end position="624"/>
    </location>
</feature>
<keyword evidence="7" id="KW-0408">Iron</keyword>
<feature type="disulfide bond" evidence="8">
    <location>
        <begin position="583"/>
        <end position="595"/>
    </location>
</feature>
<evidence type="ECO:0000256" key="8">
    <source>
        <dbReference type="PIRSR" id="PIRSR002549-4"/>
    </source>
</evidence>
<dbReference type="GO" id="GO:0005886">
    <property type="term" value="C:plasma membrane"/>
    <property type="evidence" value="ECO:0007669"/>
    <property type="project" value="TreeGrafter"/>
</dbReference>
<organism evidence="10 11">
    <name type="scientific">Scleropages formosus</name>
    <name type="common">Asian bonytongue</name>
    <name type="synonym">Osteoglossum formosum</name>
    <dbReference type="NCBI Taxonomy" id="113540"/>
    <lineage>
        <taxon>Eukaryota</taxon>
        <taxon>Metazoa</taxon>
        <taxon>Chordata</taxon>
        <taxon>Craniata</taxon>
        <taxon>Vertebrata</taxon>
        <taxon>Euteleostomi</taxon>
        <taxon>Actinopterygii</taxon>
        <taxon>Neopterygii</taxon>
        <taxon>Teleostei</taxon>
        <taxon>Osteoglossocephala</taxon>
        <taxon>Osteoglossomorpha</taxon>
        <taxon>Osteoglossiformes</taxon>
        <taxon>Osteoglossidae</taxon>
        <taxon>Scleropages</taxon>
    </lineage>
</organism>
<feature type="binding site" evidence="6">
    <location>
        <position position="153"/>
    </location>
    <ligand>
        <name>hydrogencarbonate</name>
        <dbReference type="ChEBI" id="CHEBI:17544"/>
        <label>1</label>
    </ligand>
</feature>
<feature type="disulfide bond" evidence="8">
    <location>
        <begin position="18"/>
        <end position="42"/>
    </location>
</feature>
<dbReference type="Gene3D" id="3.40.190.10">
    <property type="entry name" value="Periplasmic binding protein-like II"/>
    <property type="match status" value="5"/>
</dbReference>
<evidence type="ECO:0000313" key="10">
    <source>
        <dbReference type="EMBL" id="KPP69183.1"/>
    </source>
</evidence>
<name>A0A0P7UH97_SCLFO</name>
<dbReference type="GO" id="GO:0005615">
    <property type="term" value="C:extracellular space"/>
    <property type="evidence" value="ECO:0007669"/>
    <property type="project" value="InterPro"/>
</dbReference>
<protein>
    <recommendedName>
        <fullName evidence="9">Transferrin-like domain-containing protein</fullName>
    </recommendedName>
</protein>
<dbReference type="PIRSF" id="PIRSF002549">
    <property type="entry name" value="Transferrin"/>
    <property type="match status" value="1"/>
</dbReference>